<name>A0A926N8U6_9BACL</name>
<dbReference type="RefSeq" id="WP_191141560.1">
    <property type="nucleotide sequence ID" value="NZ_JACXAH010000003.1"/>
</dbReference>
<keyword evidence="3" id="KW-1185">Reference proteome</keyword>
<sequence>MTVVLETERLILRPFDQKDATDVQRLAGDAEIAKTTLSIPHPYEDGVAKSWIDSLHKFAQFGTMFGFAIVNKENAHLYGCMTLQITPQHQHGELAYWLGKPYWNKGYTTEAARALIQHGFHQYDLNRIFARTMTKNIASSQVMLKSGMQFEGVLKQHFFKDGQFEDIAYYGILREDHKK</sequence>
<dbReference type="PANTHER" id="PTHR43792">
    <property type="entry name" value="GNAT FAMILY, PUTATIVE (AFU_ORTHOLOGUE AFUA_3G00765)-RELATED-RELATED"/>
    <property type="match status" value="1"/>
</dbReference>
<reference evidence="2" key="1">
    <citation type="submission" date="2020-09" db="EMBL/GenBank/DDBJ databases">
        <title>A novel bacterium of genus Hazenella, isolated from South China Sea.</title>
        <authorList>
            <person name="Huang H."/>
            <person name="Mo K."/>
            <person name="Hu Y."/>
        </authorList>
    </citation>
    <scope>NUCLEOTIDE SEQUENCE</scope>
    <source>
        <strain evidence="2">IB182357</strain>
    </source>
</reference>
<dbReference type="Pfam" id="PF13302">
    <property type="entry name" value="Acetyltransf_3"/>
    <property type="match status" value="1"/>
</dbReference>
<dbReference type="InterPro" id="IPR016181">
    <property type="entry name" value="Acyl_CoA_acyltransferase"/>
</dbReference>
<dbReference type="EMBL" id="JACXAH010000003">
    <property type="protein sequence ID" value="MBD1371487.1"/>
    <property type="molecule type" value="Genomic_DNA"/>
</dbReference>
<dbReference type="InterPro" id="IPR051531">
    <property type="entry name" value="N-acetyltransferase"/>
</dbReference>
<dbReference type="InterPro" id="IPR000182">
    <property type="entry name" value="GNAT_dom"/>
</dbReference>
<dbReference type="Gene3D" id="3.40.630.30">
    <property type="match status" value="1"/>
</dbReference>
<dbReference type="AlphaFoldDB" id="A0A926N8U6"/>
<dbReference type="GO" id="GO:0016747">
    <property type="term" value="F:acyltransferase activity, transferring groups other than amino-acyl groups"/>
    <property type="evidence" value="ECO:0007669"/>
    <property type="project" value="InterPro"/>
</dbReference>
<feature type="domain" description="N-acetyltransferase" evidence="1">
    <location>
        <begin position="10"/>
        <end position="176"/>
    </location>
</feature>
<dbReference type="Proteomes" id="UP000661691">
    <property type="component" value="Unassembled WGS sequence"/>
</dbReference>
<evidence type="ECO:0000313" key="3">
    <source>
        <dbReference type="Proteomes" id="UP000661691"/>
    </source>
</evidence>
<comment type="caution">
    <text evidence="2">The sequence shown here is derived from an EMBL/GenBank/DDBJ whole genome shotgun (WGS) entry which is preliminary data.</text>
</comment>
<protein>
    <submittedName>
        <fullName evidence="2">GNAT family N-acetyltransferase</fullName>
    </submittedName>
</protein>
<proteinExistence type="predicted"/>
<evidence type="ECO:0000259" key="1">
    <source>
        <dbReference type="PROSITE" id="PS51186"/>
    </source>
</evidence>
<organism evidence="2 3">
    <name type="scientific">Polycladospora coralii</name>
    <dbReference type="NCBI Taxonomy" id="2771432"/>
    <lineage>
        <taxon>Bacteria</taxon>
        <taxon>Bacillati</taxon>
        <taxon>Bacillota</taxon>
        <taxon>Bacilli</taxon>
        <taxon>Bacillales</taxon>
        <taxon>Thermoactinomycetaceae</taxon>
        <taxon>Polycladospora</taxon>
    </lineage>
</organism>
<accession>A0A926N8U6</accession>
<dbReference type="SUPFAM" id="SSF55729">
    <property type="entry name" value="Acyl-CoA N-acyltransferases (Nat)"/>
    <property type="match status" value="1"/>
</dbReference>
<gene>
    <name evidence="2" type="ORF">IC620_03845</name>
</gene>
<dbReference type="PROSITE" id="PS51186">
    <property type="entry name" value="GNAT"/>
    <property type="match status" value="1"/>
</dbReference>
<evidence type="ECO:0000313" key="2">
    <source>
        <dbReference type="EMBL" id="MBD1371487.1"/>
    </source>
</evidence>